<comment type="caution">
    <text evidence="1">The sequence shown here is derived from an EMBL/GenBank/DDBJ whole genome shotgun (WGS) entry which is preliminary data.</text>
</comment>
<sequence>MITLKKLLQVITELHINKWLLTNQSQSVGSTLPLRYDDAESTKWGYQKKSRRAELVTGA</sequence>
<name>W6T9A1_9LACO</name>
<reference evidence="1 2" key="1">
    <citation type="journal article" date="2014" name="Genome Announc.">
        <title>Genome Sequence of Lactobacillus fabifermentans Strain T30PCM01, Isolated from Fermenting Grape Marc.</title>
        <authorList>
            <person name="Treu L."/>
            <person name="Vendramin V."/>
            <person name="Bovo B."/>
            <person name="Giacomini A."/>
            <person name="Corich V."/>
            <person name="Campanaro S."/>
        </authorList>
    </citation>
    <scope>NUCLEOTIDE SEQUENCE [LARGE SCALE GENOMIC DNA]</scope>
    <source>
        <strain evidence="1 2">T30PCM01</strain>
    </source>
</reference>
<evidence type="ECO:0000313" key="1">
    <source>
        <dbReference type="EMBL" id="ETY75009.1"/>
    </source>
</evidence>
<dbReference type="AlphaFoldDB" id="W6T9A1"/>
<protein>
    <submittedName>
        <fullName evidence="1">Uncharacterized protein</fullName>
    </submittedName>
</protein>
<dbReference type="STRING" id="1400520.LFAB_04080"/>
<dbReference type="EMBL" id="AWWK01000021">
    <property type="protein sequence ID" value="ETY75009.1"/>
    <property type="molecule type" value="Genomic_DNA"/>
</dbReference>
<dbReference type="HOGENOM" id="CLU_2954711_0_0_9"/>
<accession>W6T9A1</accession>
<organism evidence="1 2">
    <name type="scientific">Lactiplantibacillus fabifermentans T30PCM01</name>
    <dbReference type="NCBI Taxonomy" id="1400520"/>
    <lineage>
        <taxon>Bacteria</taxon>
        <taxon>Bacillati</taxon>
        <taxon>Bacillota</taxon>
        <taxon>Bacilli</taxon>
        <taxon>Lactobacillales</taxon>
        <taxon>Lactobacillaceae</taxon>
        <taxon>Lactiplantibacillus</taxon>
    </lineage>
</organism>
<evidence type="ECO:0000313" key="2">
    <source>
        <dbReference type="Proteomes" id="UP000019247"/>
    </source>
</evidence>
<proteinExistence type="predicted"/>
<gene>
    <name evidence="1" type="ORF">LFAB_04080</name>
</gene>
<dbReference type="Proteomes" id="UP000019247">
    <property type="component" value="Unassembled WGS sequence"/>
</dbReference>